<evidence type="ECO:0000313" key="5">
    <source>
        <dbReference type="Proteomes" id="UP000001876"/>
    </source>
</evidence>
<dbReference type="SUPFAM" id="SSF51430">
    <property type="entry name" value="NAD(P)-linked oxidoreductase"/>
    <property type="match status" value="1"/>
</dbReference>
<feature type="domain" description="NADP-dependent oxidoreductase" evidence="3">
    <location>
        <begin position="4"/>
        <end position="334"/>
    </location>
</feature>
<dbReference type="FunFam" id="3.20.20.100:FF:000005">
    <property type="entry name" value="NADP(H)-dependent aldo-keto reductase"/>
    <property type="match status" value="1"/>
</dbReference>
<dbReference type="PANTHER" id="PTHR43364:SF4">
    <property type="entry name" value="NAD(P)-LINKED OXIDOREDUCTASE SUPERFAMILY PROTEIN"/>
    <property type="match status" value="1"/>
</dbReference>
<keyword evidence="2" id="KW-0560">Oxidoreductase</keyword>
<keyword evidence="5" id="KW-1185">Reference proteome</keyword>
<dbReference type="InterPro" id="IPR050523">
    <property type="entry name" value="AKR_Detox_Biosynth"/>
</dbReference>
<keyword evidence="1" id="KW-0521">NADP</keyword>
<dbReference type="EMBL" id="GG663740">
    <property type="protein sequence ID" value="EEH56577.1"/>
    <property type="molecule type" value="Genomic_DNA"/>
</dbReference>
<accession>C1MU75</accession>
<gene>
    <name evidence="4" type="ORF">MICPUCDRAFT_27187</name>
</gene>
<evidence type="ECO:0000259" key="3">
    <source>
        <dbReference type="Pfam" id="PF00248"/>
    </source>
</evidence>
<dbReference type="RefSeq" id="XP_003059445.1">
    <property type="nucleotide sequence ID" value="XM_003059399.1"/>
</dbReference>
<dbReference type="InterPro" id="IPR036812">
    <property type="entry name" value="NAD(P)_OxRdtase_dom_sf"/>
</dbReference>
<dbReference type="Pfam" id="PF00248">
    <property type="entry name" value="Aldo_ket_red"/>
    <property type="match status" value="1"/>
</dbReference>
<evidence type="ECO:0000256" key="2">
    <source>
        <dbReference type="ARBA" id="ARBA00023002"/>
    </source>
</evidence>
<dbReference type="eggNOG" id="KOG1575">
    <property type="taxonomic scope" value="Eukaryota"/>
</dbReference>
<dbReference type="KEGG" id="mpp:MICPUCDRAFT_27187"/>
<evidence type="ECO:0000256" key="1">
    <source>
        <dbReference type="ARBA" id="ARBA00022857"/>
    </source>
</evidence>
<dbReference type="InterPro" id="IPR023210">
    <property type="entry name" value="NADP_OxRdtase_dom"/>
</dbReference>
<dbReference type="Proteomes" id="UP000001876">
    <property type="component" value="Unassembled WGS sequence"/>
</dbReference>
<protein>
    <submittedName>
        <fullName evidence="4">Predicted protein</fullName>
    </submittedName>
</protein>
<dbReference type="CDD" id="cd19094">
    <property type="entry name" value="AKR_Tas-like"/>
    <property type="match status" value="1"/>
</dbReference>
<organism evidence="5">
    <name type="scientific">Micromonas pusilla (strain CCMP1545)</name>
    <name type="common">Picoplanktonic green alga</name>
    <dbReference type="NCBI Taxonomy" id="564608"/>
    <lineage>
        <taxon>Eukaryota</taxon>
        <taxon>Viridiplantae</taxon>
        <taxon>Chlorophyta</taxon>
        <taxon>Mamiellophyceae</taxon>
        <taxon>Mamiellales</taxon>
        <taxon>Mamiellaceae</taxon>
        <taxon>Micromonas</taxon>
    </lineage>
</organism>
<dbReference type="GO" id="GO:0016491">
    <property type="term" value="F:oxidoreductase activity"/>
    <property type="evidence" value="ECO:0007669"/>
    <property type="project" value="UniProtKB-KW"/>
</dbReference>
<dbReference type="STRING" id="564608.C1MU75"/>
<name>C1MU75_MICPC</name>
<dbReference type="GeneID" id="9684589"/>
<dbReference type="OMA" id="HIELYQM"/>
<dbReference type="OrthoDB" id="2310150at2759"/>
<sequence>MISEICLGTMTFGKQNTERDAHAQLSYAVDAGVNFIDTAEMYPVPTEAARQGKTDEYIGTWLRSRRREDVVLATKVSGRSDRITWLPRGDNETPRVKRKHIMESVEHSLSRLQVDHIDLLQIHWPDRYVSLFGASPYDVANVNDDDVPFEEQLRAFDDLIRQGKVRHLGVSNETSWGVCEFARIAATSGMPKLVSIQNSYSLLTRGAFETDLAEVCSPSNANVGLLAYSPLAGGALTGKYLGESPPEGARFTMFPGYMERFNKSATREATAEYARVAGEYGLSPAALALAFVRSRWFVTSTIIGATSMEQLGENIDAFNVEMTQECLDDIDAVYKKYKDPAIS</sequence>
<reference evidence="4 5" key="1">
    <citation type="journal article" date="2009" name="Science">
        <title>Green evolution and dynamic adaptations revealed by genomes of the marine picoeukaryotes Micromonas.</title>
        <authorList>
            <person name="Worden A.Z."/>
            <person name="Lee J.H."/>
            <person name="Mock T."/>
            <person name="Rouze P."/>
            <person name="Simmons M.P."/>
            <person name="Aerts A.L."/>
            <person name="Allen A.E."/>
            <person name="Cuvelier M.L."/>
            <person name="Derelle E."/>
            <person name="Everett M.V."/>
            <person name="Foulon E."/>
            <person name="Grimwood J."/>
            <person name="Gundlach H."/>
            <person name="Henrissat B."/>
            <person name="Napoli C."/>
            <person name="McDonald S.M."/>
            <person name="Parker M.S."/>
            <person name="Rombauts S."/>
            <person name="Salamov A."/>
            <person name="Von Dassow P."/>
            <person name="Badger J.H."/>
            <person name="Coutinho P.M."/>
            <person name="Demir E."/>
            <person name="Dubchak I."/>
            <person name="Gentemann C."/>
            <person name="Eikrem W."/>
            <person name="Gready J.E."/>
            <person name="John U."/>
            <person name="Lanier W."/>
            <person name="Lindquist E.A."/>
            <person name="Lucas S."/>
            <person name="Mayer K.F."/>
            <person name="Moreau H."/>
            <person name="Not F."/>
            <person name="Otillar R."/>
            <person name="Panaud O."/>
            <person name="Pangilinan J."/>
            <person name="Paulsen I."/>
            <person name="Piegu B."/>
            <person name="Poliakov A."/>
            <person name="Robbens S."/>
            <person name="Schmutz J."/>
            <person name="Toulza E."/>
            <person name="Wyss T."/>
            <person name="Zelensky A."/>
            <person name="Zhou K."/>
            <person name="Armbrust E.V."/>
            <person name="Bhattacharya D."/>
            <person name="Goodenough U.W."/>
            <person name="Van de Peer Y."/>
            <person name="Grigoriev I.V."/>
        </authorList>
    </citation>
    <scope>NUCLEOTIDE SEQUENCE [LARGE SCALE GENOMIC DNA]</scope>
    <source>
        <strain evidence="4 5">CCMP1545</strain>
    </source>
</reference>
<dbReference type="PANTHER" id="PTHR43364">
    <property type="entry name" value="NADH-SPECIFIC METHYLGLYOXAL REDUCTASE-RELATED"/>
    <property type="match status" value="1"/>
</dbReference>
<dbReference type="AlphaFoldDB" id="C1MU75"/>
<dbReference type="Gene3D" id="3.20.20.100">
    <property type="entry name" value="NADP-dependent oxidoreductase domain"/>
    <property type="match status" value="1"/>
</dbReference>
<proteinExistence type="predicted"/>
<evidence type="ECO:0000313" key="4">
    <source>
        <dbReference type="EMBL" id="EEH56577.1"/>
    </source>
</evidence>